<feature type="compositionally biased region" description="Basic and acidic residues" evidence="1">
    <location>
        <begin position="43"/>
        <end position="54"/>
    </location>
</feature>
<accession>A0ABN7X848</accession>
<protein>
    <submittedName>
        <fullName evidence="2">17142_t:CDS:1</fullName>
    </submittedName>
</protein>
<evidence type="ECO:0000313" key="2">
    <source>
        <dbReference type="EMBL" id="CAG8849562.1"/>
    </source>
</evidence>
<evidence type="ECO:0000313" key="3">
    <source>
        <dbReference type="Proteomes" id="UP000789901"/>
    </source>
</evidence>
<dbReference type="EMBL" id="CAJVQB010096873">
    <property type="protein sequence ID" value="CAG8849562.1"/>
    <property type="molecule type" value="Genomic_DNA"/>
</dbReference>
<proteinExistence type="predicted"/>
<gene>
    <name evidence="2" type="ORF">GMARGA_LOCUS39781</name>
</gene>
<feature type="region of interest" description="Disordered" evidence="1">
    <location>
        <begin position="19"/>
        <end position="74"/>
    </location>
</feature>
<feature type="non-terminal residue" evidence="2">
    <location>
        <position position="74"/>
    </location>
</feature>
<comment type="caution">
    <text evidence="2">The sequence shown here is derived from an EMBL/GenBank/DDBJ whole genome shotgun (WGS) entry which is preliminary data.</text>
</comment>
<keyword evidence="3" id="KW-1185">Reference proteome</keyword>
<name>A0ABN7X848_GIGMA</name>
<sequence>MEIEEQALQPRRLIQKENYSRNQLVNERTHLKRPYQGSNNSRIAEKDKNTRDFSQHNYYKRVRKPKEDKEQLVE</sequence>
<reference evidence="2 3" key="1">
    <citation type="submission" date="2021-06" db="EMBL/GenBank/DDBJ databases">
        <authorList>
            <person name="Kallberg Y."/>
            <person name="Tangrot J."/>
            <person name="Rosling A."/>
        </authorList>
    </citation>
    <scope>NUCLEOTIDE SEQUENCE [LARGE SCALE GENOMIC DNA]</scope>
    <source>
        <strain evidence="2 3">120-4 pot B 10/14</strain>
    </source>
</reference>
<feature type="compositionally biased region" description="Basic and acidic residues" evidence="1">
    <location>
        <begin position="65"/>
        <end position="74"/>
    </location>
</feature>
<dbReference type="Proteomes" id="UP000789901">
    <property type="component" value="Unassembled WGS sequence"/>
</dbReference>
<organism evidence="2 3">
    <name type="scientific">Gigaspora margarita</name>
    <dbReference type="NCBI Taxonomy" id="4874"/>
    <lineage>
        <taxon>Eukaryota</taxon>
        <taxon>Fungi</taxon>
        <taxon>Fungi incertae sedis</taxon>
        <taxon>Mucoromycota</taxon>
        <taxon>Glomeromycotina</taxon>
        <taxon>Glomeromycetes</taxon>
        <taxon>Diversisporales</taxon>
        <taxon>Gigasporaceae</taxon>
        <taxon>Gigaspora</taxon>
    </lineage>
</organism>
<evidence type="ECO:0000256" key="1">
    <source>
        <dbReference type="SAM" id="MobiDB-lite"/>
    </source>
</evidence>